<dbReference type="GO" id="GO:0046872">
    <property type="term" value="F:metal ion binding"/>
    <property type="evidence" value="ECO:0007669"/>
    <property type="project" value="UniProtKB-KW"/>
</dbReference>
<proteinExistence type="predicted"/>
<dbReference type="GO" id="GO:0016787">
    <property type="term" value="F:hydrolase activity"/>
    <property type="evidence" value="ECO:0007669"/>
    <property type="project" value="UniProtKB-KW"/>
</dbReference>
<evidence type="ECO:0000256" key="2">
    <source>
        <dbReference type="ARBA" id="ARBA00022723"/>
    </source>
</evidence>
<evidence type="ECO:0000256" key="4">
    <source>
        <dbReference type="ARBA" id="ARBA00022842"/>
    </source>
</evidence>
<dbReference type="AlphaFoldDB" id="A0A382FK34"/>
<keyword evidence="5" id="KW-0119">Carbohydrate metabolism</keyword>
<reference evidence="6" key="1">
    <citation type="submission" date="2018-05" db="EMBL/GenBank/DDBJ databases">
        <authorList>
            <person name="Lanie J.A."/>
            <person name="Ng W.-L."/>
            <person name="Kazmierczak K.M."/>
            <person name="Andrzejewski T.M."/>
            <person name="Davidsen T.M."/>
            <person name="Wayne K.J."/>
            <person name="Tettelin H."/>
            <person name="Glass J.I."/>
            <person name="Rusch D."/>
            <person name="Podicherti R."/>
            <person name="Tsui H.-C.T."/>
            <person name="Winkler M.E."/>
        </authorList>
    </citation>
    <scope>NUCLEOTIDE SEQUENCE</scope>
</reference>
<dbReference type="InterPro" id="IPR011330">
    <property type="entry name" value="Glyco_hydro/deAcase_b/a-brl"/>
</dbReference>
<dbReference type="PANTHER" id="PTHR31609:SF1">
    <property type="entry name" value="CARBOHYDRATE DEACETYLASE"/>
    <property type="match status" value="1"/>
</dbReference>
<dbReference type="InterPro" id="IPR006879">
    <property type="entry name" value="YdjC-like"/>
</dbReference>
<feature type="non-terminal residue" evidence="6">
    <location>
        <position position="270"/>
    </location>
</feature>
<evidence type="ECO:0000256" key="3">
    <source>
        <dbReference type="ARBA" id="ARBA00022801"/>
    </source>
</evidence>
<evidence type="ECO:0008006" key="7">
    <source>
        <dbReference type="Google" id="ProtNLM"/>
    </source>
</evidence>
<protein>
    <recommendedName>
        <fullName evidence="7">ChbG/HpnK family deacetylase</fullName>
    </recommendedName>
</protein>
<dbReference type="PANTHER" id="PTHR31609">
    <property type="entry name" value="YDJC DEACETYLASE FAMILY MEMBER"/>
    <property type="match status" value="1"/>
</dbReference>
<evidence type="ECO:0000256" key="5">
    <source>
        <dbReference type="ARBA" id="ARBA00023277"/>
    </source>
</evidence>
<name>A0A382FK34_9ZZZZ</name>
<keyword evidence="4" id="KW-0460">Magnesium</keyword>
<sequence length="270" mass="30182">MTLLARAALTALTFSILGVPLGKADGPTLAQRLGYKVTDKLLIINGDDTGMCHAANVATIDSLERGLMTSATIMVPCPWFTEIARYAKTHPEKDFGIHLCHTSEWQVYRWGPVASRDKVPGLVDSQGYLWRSVPEVYFHAKPEEALIEGRAQIQKALDAGVDVSHLDSHMGTLQLDPRYIQVYLQLAIEFNVPLRMPSQNTAANAGFPDLRDRFAGKGVVFPDYFVYEELEDEKKGVKQFWLNIVRNLKPGVTELYIHAAKPTEELRNIT</sequence>
<keyword evidence="3" id="KW-0378">Hydrolase</keyword>
<dbReference type="CDD" id="cd10802">
    <property type="entry name" value="YdjC_TTHB029_like"/>
    <property type="match status" value="1"/>
</dbReference>
<organism evidence="6">
    <name type="scientific">marine metagenome</name>
    <dbReference type="NCBI Taxonomy" id="408172"/>
    <lineage>
        <taxon>unclassified sequences</taxon>
        <taxon>metagenomes</taxon>
        <taxon>ecological metagenomes</taxon>
    </lineage>
</organism>
<keyword evidence="2" id="KW-0479">Metal-binding</keyword>
<accession>A0A382FK34</accession>
<dbReference type="GO" id="GO:0005975">
    <property type="term" value="P:carbohydrate metabolic process"/>
    <property type="evidence" value="ECO:0007669"/>
    <property type="project" value="InterPro"/>
</dbReference>
<comment type="cofactor">
    <cofactor evidence="1">
        <name>Mg(2+)</name>
        <dbReference type="ChEBI" id="CHEBI:18420"/>
    </cofactor>
</comment>
<dbReference type="Pfam" id="PF04794">
    <property type="entry name" value="YdjC"/>
    <property type="match status" value="1"/>
</dbReference>
<dbReference type="EMBL" id="UINC01050252">
    <property type="protein sequence ID" value="SVB62995.1"/>
    <property type="molecule type" value="Genomic_DNA"/>
</dbReference>
<evidence type="ECO:0000313" key="6">
    <source>
        <dbReference type="EMBL" id="SVB62995.1"/>
    </source>
</evidence>
<dbReference type="SUPFAM" id="SSF88713">
    <property type="entry name" value="Glycoside hydrolase/deacetylase"/>
    <property type="match status" value="1"/>
</dbReference>
<evidence type="ECO:0000256" key="1">
    <source>
        <dbReference type="ARBA" id="ARBA00001946"/>
    </source>
</evidence>
<dbReference type="GO" id="GO:0019213">
    <property type="term" value="F:deacetylase activity"/>
    <property type="evidence" value="ECO:0007669"/>
    <property type="project" value="TreeGrafter"/>
</dbReference>
<dbReference type="Gene3D" id="3.20.20.370">
    <property type="entry name" value="Glycoside hydrolase/deacetylase"/>
    <property type="match status" value="1"/>
</dbReference>
<gene>
    <name evidence="6" type="ORF">METZ01_LOCUS215849</name>
</gene>